<organism evidence="2 3">
    <name type="scientific">Actinidia rufa</name>
    <dbReference type="NCBI Taxonomy" id="165716"/>
    <lineage>
        <taxon>Eukaryota</taxon>
        <taxon>Viridiplantae</taxon>
        <taxon>Streptophyta</taxon>
        <taxon>Embryophyta</taxon>
        <taxon>Tracheophyta</taxon>
        <taxon>Spermatophyta</taxon>
        <taxon>Magnoliopsida</taxon>
        <taxon>eudicotyledons</taxon>
        <taxon>Gunneridae</taxon>
        <taxon>Pentapetalae</taxon>
        <taxon>asterids</taxon>
        <taxon>Ericales</taxon>
        <taxon>Actinidiaceae</taxon>
        <taxon>Actinidia</taxon>
    </lineage>
</organism>
<dbReference type="EMBL" id="BJWL01000400">
    <property type="protein sequence ID" value="GFS42470.1"/>
    <property type="molecule type" value="Genomic_DNA"/>
</dbReference>
<feature type="region of interest" description="Disordered" evidence="1">
    <location>
        <begin position="148"/>
        <end position="188"/>
    </location>
</feature>
<dbReference type="OrthoDB" id="128382at2759"/>
<feature type="region of interest" description="Disordered" evidence="1">
    <location>
        <begin position="203"/>
        <end position="225"/>
    </location>
</feature>
<evidence type="ECO:0008006" key="4">
    <source>
        <dbReference type="Google" id="ProtNLM"/>
    </source>
</evidence>
<dbReference type="AlphaFoldDB" id="A0A7J0DTX3"/>
<sequence>MQALRCLMAQNDSSPTIISTSTSSYFAYTGISANAFTASSSVPWIINSGASDHMTGKGSIRFSPSISLSSVHHILNFATNLLSELETGKVIGSGKAHGGLYFLEYAPHSPMSCGLALQADKGSALSMGSIDRRKRCFLVRGRNIYDHGEETSDRRKEKSGEEPISPERATRDIGGDEEASPHQLQKSNLKTYAHREKGKSSCVIPPCQLQSPTSVPDSPTDSSVTGDDVNEILNLKSRLAQEFEIKDLESLRYFLGMEVARPVNSPIEANHHLSGDMGERTNKERHQRLVGRLIYLAHTRPDVSYAVGVVSQFMHDPRTSHLNAVYRILRYLKSAPGKGIMFSNHGHLQLEVFTDAEWAGSVDDRCSTSAYCTFLDGNLVTWRRLGSKSFHPIVFKLGMIDIFTPT</sequence>
<evidence type="ECO:0000313" key="2">
    <source>
        <dbReference type="EMBL" id="GFS42470.1"/>
    </source>
</evidence>
<dbReference type="PANTHER" id="PTHR11439:SF467">
    <property type="entry name" value="INTEGRASE CATALYTIC DOMAIN-CONTAINING PROTEIN"/>
    <property type="match status" value="1"/>
</dbReference>
<evidence type="ECO:0000256" key="1">
    <source>
        <dbReference type="SAM" id="MobiDB-lite"/>
    </source>
</evidence>
<feature type="compositionally biased region" description="Low complexity" evidence="1">
    <location>
        <begin position="211"/>
        <end position="225"/>
    </location>
</feature>
<dbReference type="PANTHER" id="PTHR11439">
    <property type="entry name" value="GAG-POL-RELATED RETROTRANSPOSON"/>
    <property type="match status" value="1"/>
</dbReference>
<name>A0A7J0DTX3_9ERIC</name>
<gene>
    <name evidence="2" type="ORF">Acr_00g0080010</name>
</gene>
<reference evidence="3" key="1">
    <citation type="submission" date="2019-07" db="EMBL/GenBank/DDBJ databases">
        <title>De Novo Assembly of kiwifruit Actinidia rufa.</title>
        <authorList>
            <person name="Sugita-Konishi S."/>
            <person name="Sato K."/>
            <person name="Mori E."/>
            <person name="Abe Y."/>
            <person name="Kisaki G."/>
            <person name="Hamano K."/>
            <person name="Suezawa K."/>
            <person name="Otani M."/>
            <person name="Fukuda T."/>
            <person name="Manabe T."/>
            <person name="Gomi K."/>
            <person name="Tabuchi M."/>
            <person name="Akimitsu K."/>
            <person name="Kataoka I."/>
        </authorList>
    </citation>
    <scope>NUCLEOTIDE SEQUENCE [LARGE SCALE GENOMIC DNA]</scope>
    <source>
        <strain evidence="3">cv. Fuchu</strain>
    </source>
</reference>
<proteinExistence type="predicted"/>
<keyword evidence="3" id="KW-1185">Reference proteome</keyword>
<dbReference type="SUPFAM" id="SSF56672">
    <property type="entry name" value="DNA/RNA polymerases"/>
    <property type="match status" value="1"/>
</dbReference>
<dbReference type="InterPro" id="IPR043502">
    <property type="entry name" value="DNA/RNA_pol_sf"/>
</dbReference>
<accession>A0A7J0DTX3</accession>
<comment type="caution">
    <text evidence="2">The sequence shown here is derived from an EMBL/GenBank/DDBJ whole genome shotgun (WGS) entry which is preliminary data.</text>
</comment>
<feature type="compositionally biased region" description="Basic and acidic residues" evidence="1">
    <location>
        <begin position="148"/>
        <end position="161"/>
    </location>
</feature>
<evidence type="ECO:0000313" key="3">
    <source>
        <dbReference type="Proteomes" id="UP000585474"/>
    </source>
</evidence>
<protein>
    <recommendedName>
        <fullName evidence="4">Mitochondrial protein</fullName>
    </recommendedName>
</protein>
<dbReference type="Proteomes" id="UP000585474">
    <property type="component" value="Unassembled WGS sequence"/>
</dbReference>